<feature type="compositionally biased region" description="Basic and acidic residues" evidence="1">
    <location>
        <begin position="392"/>
        <end position="403"/>
    </location>
</feature>
<evidence type="ECO:0000256" key="1">
    <source>
        <dbReference type="SAM" id="MobiDB-lite"/>
    </source>
</evidence>
<evidence type="ECO:0000313" key="2">
    <source>
        <dbReference type="Proteomes" id="UP000025227"/>
    </source>
</evidence>
<name>A0A7I5EAE8_HAECO</name>
<feature type="compositionally biased region" description="Basic and acidic residues" evidence="1">
    <location>
        <begin position="215"/>
        <end position="224"/>
    </location>
</feature>
<organism evidence="2 3">
    <name type="scientific">Haemonchus contortus</name>
    <name type="common">Barber pole worm</name>
    <dbReference type="NCBI Taxonomy" id="6289"/>
    <lineage>
        <taxon>Eukaryota</taxon>
        <taxon>Metazoa</taxon>
        <taxon>Ecdysozoa</taxon>
        <taxon>Nematoda</taxon>
        <taxon>Chromadorea</taxon>
        <taxon>Rhabditida</taxon>
        <taxon>Rhabditina</taxon>
        <taxon>Rhabditomorpha</taxon>
        <taxon>Strongyloidea</taxon>
        <taxon>Trichostrongylidae</taxon>
        <taxon>Haemonchus</taxon>
    </lineage>
</organism>
<dbReference type="AlphaFoldDB" id="A0A7I5EAE8"/>
<feature type="compositionally biased region" description="Acidic residues" evidence="1">
    <location>
        <begin position="284"/>
        <end position="294"/>
    </location>
</feature>
<protein>
    <submittedName>
        <fullName evidence="3">Glutaredoxin domain-containing protein</fullName>
    </submittedName>
</protein>
<accession>A0A7I5EAE8</accession>
<dbReference type="Proteomes" id="UP000025227">
    <property type="component" value="Unplaced"/>
</dbReference>
<feature type="compositionally biased region" description="Polar residues" evidence="1">
    <location>
        <begin position="263"/>
        <end position="274"/>
    </location>
</feature>
<feature type="compositionally biased region" description="Basic and acidic residues" evidence="1">
    <location>
        <begin position="235"/>
        <end position="261"/>
    </location>
</feature>
<feature type="compositionally biased region" description="Acidic residues" evidence="1">
    <location>
        <begin position="326"/>
        <end position="335"/>
    </location>
</feature>
<reference evidence="3" key="1">
    <citation type="submission" date="2020-12" db="UniProtKB">
        <authorList>
            <consortium name="WormBaseParasite"/>
        </authorList>
    </citation>
    <scope>IDENTIFICATION</scope>
    <source>
        <strain evidence="3">MHco3</strain>
    </source>
</reference>
<feature type="compositionally biased region" description="Acidic residues" evidence="1">
    <location>
        <begin position="225"/>
        <end position="234"/>
    </location>
</feature>
<dbReference type="OrthoDB" id="5877043at2759"/>
<feature type="compositionally biased region" description="Polar residues" evidence="1">
    <location>
        <begin position="203"/>
        <end position="214"/>
    </location>
</feature>
<proteinExistence type="predicted"/>
<evidence type="ECO:0000313" key="3">
    <source>
        <dbReference type="WBParaSite" id="HCON_00102640-00001"/>
    </source>
</evidence>
<feature type="compositionally biased region" description="Basic and acidic residues" evidence="1">
    <location>
        <begin position="169"/>
        <end position="189"/>
    </location>
</feature>
<sequence length="444" mass="48543">MTDLEPVQPSLCQRICCCMTNSAKEPPVQLIRSGALDVKTVTNGHISAAEKSIDGFEDVNLEQRSVINTTSTTTTAPAAAADTSKSRALTEKDRNAVNMNDIMMAEILGDDSRHDEVDGVFEDAISISTNVIEEVDESELSQLRLHPSCEVLFPDKPANNKKPSSGDDSDGRVSHEARDDRDDHDRDDRDKDDDQSEAAVETQAVSLSFDLPSTSKEKDEREESKTEDDESAIEETTRDEEFSESEKEMSESERSTPKLEKSSGITQIHGQSAGPSVIQIVPKEDDESDIDDEIILAGGVTPTVQKPFDPPPLPSTKSIMYADTSSSEEDSDEEISREVLPPVQRSQRFTNIDQLRSDHMVNGHANSESTVNGMGRSPSSDSSSSFDDELLQEVKKKTSKEENGGASVTRIVVRDHGLPDVLGSGGVKVHVETITDEEFSEKLI</sequence>
<dbReference type="OMA" id="CQRICCC"/>
<keyword evidence="2" id="KW-1185">Reference proteome</keyword>
<dbReference type="WBParaSite" id="HCON_00102640-00001">
    <property type="protein sequence ID" value="HCON_00102640-00001"/>
    <property type="gene ID" value="HCON_00102640"/>
</dbReference>
<feature type="region of interest" description="Disordered" evidence="1">
    <location>
        <begin position="151"/>
        <end position="410"/>
    </location>
</feature>
<feature type="compositionally biased region" description="Polar residues" evidence="1">
    <location>
        <begin position="344"/>
        <end position="354"/>
    </location>
</feature>